<feature type="region of interest" description="Disordered" evidence="3">
    <location>
        <begin position="358"/>
        <end position="378"/>
    </location>
</feature>
<keyword evidence="2" id="KW-0802">TPR repeat</keyword>
<dbReference type="AlphaFoldDB" id="A0A922NQX3"/>
<dbReference type="GO" id="GO:0005778">
    <property type="term" value="C:peroxisomal membrane"/>
    <property type="evidence" value="ECO:0007669"/>
    <property type="project" value="TreeGrafter"/>
</dbReference>
<evidence type="ECO:0000313" key="4">
    <source>
        <dbReference type="EMBL" id="KAI1520440.1"/>
    </source>
</evidence>
<name>A0A922NQX3_9PLEO</name>
<dbReference type="Proteomes" id="UP000249757">
    <property type="component" value="Unassembled WGS sequence"/>
</dbReference>
<dbReference type="GO" id="GO:0005829">
    <property type="term" value="C:cytosol"/>
    <property type="evidence" value="ECO:0007669"/>
    <property type="project" value="TreeGrafter"/>
</dbReference>
<evidence type="ECO:0000313" key="5">
    <source>
        <dbReference type="Proteomes" id="UP000249757"/>
    </source>
</evidence>
<evidence type="ECO:0000256" key="2">
    <source>
        <dbReference type="ARBA" id="ARBA00022803"/>
    </source>
</evidence>
<dbReference type="OrthoDB" id="5407351at2759"/>
<evidence type="ECO:0000256" key="3">
    <source>
        <dbReference type="SAM" id="MobiDB-lite"/>
    </source>
</evidence>
<organism evidence="4 5">
    <name type="scientific">Pyrenophora tritici-repentis</name>
    <dbReference type="NCBI Taxonomy" id="45151"/>
    <lineage>
        <taxon>Eukaryota</taxon>
        <taxon>Fungi</taxon>
        <taxon>Dikarya</taxon>
        <taxon>Ascomycota</taxon>
        <taxon>Pezizomycotina</taxon>
        <taxon>Dothideomycetes</taxon>
        <taxon>Pleosporomycetidae</taxon>
        <taxon>Pleosporales</taxon>
        <taxon>Pleosporineae</taxon>
        <taxon>Pleosporaceae</taxon>
        <taxon>Pyrenophora</taxon>
    </lineage>
</organism>
<reference evidence="5" key="1">
    <citation type="journal article" date="2022" name="Microb. Genom.">
        <title>A global pangenome for the wheat fungal pathogen Pyrenophora tritici-repentis and prediction of effector protein structural homology.</title>
        <authorList>
            <person name="Moolhuijzen P.M."/>
            <person name="See P.T."/>
            <person name="Shi G."/>
            <person name="Powell H.R."/>
            <person name="Cockram J."/>
            <person name="Jorgensen L.N."/>
            <person name="Benslimane H."/>
            <person name="Strelkov S.E."/>
            <person name="Turner J."/>
            <person name="Liu Z."/>
            <person name="Moffat C.S."/>
        </authorList>
    </citation>
    <scope>NUCLEOTIDE SEQUENCE [LARGE SCALE GENOMIC DNA]</scope>
</reference>
<feature type="compositionally biased region" description="Polar residues" evidence="3">
    <location>
        <begin position="426"/>
        <end position="447"/>
    </location>
</feature>
<dbReference type="InterPro" id="IPR024111">
    <property type="entry name" value="PEX5/PEX5L"/>
</dbReference>
<keyword evidence="1" id="KW-0677">Repeat</keyword>
<feature type="region of interest" description="Disordered" evidence="3">
    <location>
        <begin position="58"/>
        <end position="88"/>
    </location>
</feature>
<dbReference type="GO" id="GO:0005052">
    <property type="term" value="F:peroxisome matrix targeting signal-1 binding"/>
    <property type="evidence" value="ECO:0007669"/>
    <property type="project" value="TreeGrafter"/>
</dbReference>
<dbReference type="PANTHER" id="PTHR10130:SF0">
    <property type="entry name" value="GH08708P"/>
    <property type="match status" value="1"/>
</dbReference>
<feature type="compositionally biased region" description="Low complexity" evidence="3">
    <location>
        <begin position="448"/>
        <end position="459"/>
    </location>
</feature>
<accession>A0A922NQX3</accession>
<protein>
    <recommendedName>
        <fullName evidence="6">Peroxin 20</fullName>
    </recommendedName>
</protein>
<proteinExistence type="predicted"/>
<keyword evidence="5" id="KW-1185">Reference proteome</keyword>
<dbReference type="PANTHER" id="PTHR10130">
    <property type="entry name" value="PEROXISOMAL TARGETING SIGNAL 1 RECEPTOR PEX5"/>
    <property type="match status" value="1"/>
</dbReference>
<dbReference type="GO" id="GO:0016560">
    <property type="term" value="P:protein import into peroxisome matrix, docking"/>
    <property type="evidence" value="ECO:0007669"/>
    <property type="project" value="TreeGrafter"/>
</dbReference>
<feature type="region of interest" description="Disordered" evidence="3">
    <location>
        <begin position="422"/>
        <end position="459"/>
    </location>
</feature>
<comment type="caution">
    <text evidence="4">The sequence shown here is derived from an EMBL/GenBank/DDBJ whole genome shotgun (WGS) entry which is preliminary data.</text>
</comment>
<evidence type="ECO:0008006" key="6">
    <source>
        <dbReference type="Google" id="ProtNLM"/>
    </source>
</evidence>
<dbReference type="EMBL" id="NRDI02000001">
    <property type="protein sequence ID" value="KAI1520440.1"/>
    <property type="molecule type" value="Genomic_DNA"/>
</dbReference>
<gene>
    <name evidence="4" type="ORF">Ptr86124_000808</name>
</gene>
<evidence type="ECO:0000256" key="1">
    <source>
        <dbReference type="ARBA" id="ARBA00022737"/>
    </source>
</evidence>
<feature type="compositionally biased region" description="Acidic residues" evidence="3">
    <location>
        <begin position="364"/>
        <end position="378"/>
    </location>
</feature>
<sequence>MADALCGPSNALQNFQKHTTVDRTLQQDRLVGRHSPAQGFRSAPSANAGALDSEFDAFQAGRPVPPPQELQHFGPRFAQPPPHFAQQPQVPDWAADFQHLNISSQSPQTFQPHRPQAANAASAWHQDFLKQQAPVAQAPVMQQNIYGGMSGYSIGGGFRGQAFMQTPSFQSAQHSETAQGKQRAQDEVPTFDEAAFEQAFAQAQQDMMEVASAEQSQAQAASETLNLDRTGEMDPLLRRIQETRPAVYSAIQVWSETGLGRTSEAVAYLDNMTVQERSGSLVQDANEAIWIVDSLQRIVNRDAPEQVKTRAEELIKAINQRLMSQYPLGTRVPMSQEQIWQDIEEAGYTRTPVHEHILQRPEPEQEEDSQPPPNTDDEMAETAARLLERVADNTSEKFQNSQFLGLMRRLRDREVRVQEDKIVEVDQTQQPQRASGAEQQQQSNRPSTTTTMTTQIPDIDPTILNYAATDFETPVYSGDGGVVGLGLSQ</sequence>
<dbReference type="Gene3D" id="6.10.280.230">
    <property type="match status" value="1"/>
</dbReference>
<dbReference type="OMA" id="HERMAPQ"/>